<dbReference type="SMART" id="SM00843">
    <property type="entry name" value="Ftsk_gamma"/>
    <property type="match status" value="1"/>
</dbReference>
<evidence type="ECO:0000259" key="6">
    <source>
        <dbReference type="PROSITE" id="PS50901"/>
    </source>
</evidence>
<dbReference type="AlphaFoldDB" id="A0A553IJ18"/>
<dbReference type="RefSeq" id="WP_143215690.1">
    <property type="nucleotide sequence ID" value="NZ_JACAOE010000001.1"/>
</dbReference>
<dbReference type="Gene3D" id="1.10.10.10">
    <property type="entry name" value="Winged helix-like DNA-binding domain superfamily/Winged helix DNA-binding domain"/>
    <property type="match status" value="1"/>
</dbReference>
<dbReference type="InterPro" id="IPR036388">
    <property type="entry name" value="WH-like_DNA-bd_sf"/>
</dbReference>
<dbReference type="InterPro" id="IPR036390">
    <property type="entry name" value="WH_DNA-bd_sf"/>
</dbReference>
<evidence type="ECO:0000256" key="1">
    <source>
        <dbReference type="ARBA" id="ARBA00006474"/>
    </source>
</evidence>
<dbReference type="PANTHER" id="PTHR22683">
    <property type="entry name" value="SPORULATION PROTEIN RELATED"/>
    <property type="match status" value="1"/>
</dbReference>
<feature type="binding site" evidence="5">
    <location>
        <begin position="374"/>
        <end position="381"/>
    </location>
    <ligand>
        <name>ATP</name>
        <dbReference type="ChEBI" id="CHEBI:30616"/>
    </ligand>
</feature>
<comment type="caution">
    <text evidence="7">The sequence shown here is derived from an EMBL/GenBank/DDBJ whole genome shotgun (WGS) entry which is preliminary data.</text>
</comment>
<reference evidence="7 8" key="1">
    <citation type="submission" date="2019-07" db="EMBL/GenBank/DDBJ databases">
        <title>Genome sequence of Acholeplasma laidlawii strain with increased resistance to erythromycin.</title>
        <authorList>
            <person name="Medvedeva E.S."/>
            <person name="Baranova N.B."/>
            <person name="Siniagina M.N."/>
            <person name="Mouzykantov A."/>
            <person name="Chernova O.A."/>
            <person name="Chernov V.M."/>
        </authorList>
    </citation>
    <scope>NUCLEOTIDE SEQUENCE [LARGE SCALE GENOMIC DNA]</scope>
    <source>
        <strain evidence="7 8">PG8REry</strain>
    </source>
</reference>
<evidence type="ECO:0000313" key="8">
    <source>
        <dbReference type="Proteomes" id="UP000315938"/>
    </source>
</evidence>
<keyword evidence="2 5" id="KW-0547">Nucleotide-binding</keyword>
<dbReference type="InterPro" id="IPR018541">
    <property type="entry name" value="Ftsk_gamma"/>
</dbReference>
<evidence type="ECO:0000256" key="2">
    <source>
        <dbReference type="ARBA" id="ARBA00022741"/>
    </source>
</evidence>
<dbReference type="InterPro" id="IPR027417">
    <property type="entry name" value="P-loop_NTPase"/>
</dbReference>
<evidence type="ECO:0000256" key="5">
    <source>
        <dbReference type="PROSITE-ProRule" id="PRU00289"/>
    </source>
</evidence>
<dbReference type="PROSITE" id="PS50901">
    <property type="entry name" value="FTSK"/>
    <property type="match status" value="1"/>
</dbReference>
<dbReference type="SUPFAM" id="SSF52540">
    <property type="entry name" value="P-loop containing nucleoside triphosphate hydrolases"/>
    <property type="match status" value="1"/>
</dbReference>
<dbReference type="GO" id="GO:0003677">
    <property type="term" value="F:DNA binding"/>
    <property type="evidence" value="ECO:0007669"/>
    <property type="project" value="UniProtKB-KW"/>
</dbReference>
<comment type="similarity">
    <text evidence="1">Belongs to the FtsK/SpoIIIE/SftA family.</text>
</comment>
<dbReference type="PANTHER" id="PTHR22683:SF41">
    <property type="entry name" value="DNA TRANSLOCASE FTSK"/>
    <property type="match status" value="1"/>
</dbReference>
<keyword evidence="4" id="KW-0238">DNA-binding</keyword>
<dbReference type="SUPFAM" id="SSF46785">
    <property type="entry name" value="Winged helix' DNA-binding domain"/>
    <property type="match status" value="1"/>
</dbReference>
<dbReference type="InterPro" id="IPR003593">
    <property type="entry name" value="AAA+_ATPase"/>
</dbReference>
<gene>
    <name evidence="7" type="ORF">FNV44_03960</name>
</gene>
<dbReference type="GO" id="GO:0005524">
    <property type="term" value="F:ATP binding"/>
    <property type="evidence" value="ECO:0007669"/>
    <property type="project" value="UniProtKB-UniRule"/>
</dbReference>
<dbReference type="InterPro" id="IPR002543">
    <property type="entry name" value="FtsK_dom"/>
</dbReference>
<proteinExistence type="inferred from homology"/>
<dbReference type="Proteomes" id="UP000315938">
    <property type="component" value="Unassembled WGS sequence"/>
</dbReference>
<dbReference type="InterPro" id="IPR041027">
    <property type="entry name" value="FtsK_alpha"/>
</dbReference>
<dbReference type="Gene3D" id="3.30.980.40">
    <property type="match status" value="1"/>
</dbReference>
<evidence type="ECO:0000256" key="3">
    <source>
        <dbReference type="ARBA" id="ARBA00022840"/>
    </source>
</evidence>
<evidence type="ECO:0000256" key="4">
    <source>
        <dbReference type="ARBA" id="ARBA00023125"/>
    </source>
</evidence>
<dbReference type="CDD" id="cd01127">
    <property type="entry name" value="TrwB_TraG_TraD_VirD4"/>
    <property type="match status" value="1"/>
</dbReference>
<evidence type="ECO:0000313" key="7">
    <source>
        <dbReference type="EMBL" id="TRY00211.1"/>
    </source>
</evidence>
<sequence>MKRKKRQKDVYQEVFTIPQIPKIDGIRKQHKYVKEGFISPLFGSDVKDEIHVPFVVRVIGDKVKKYDAFRTVPKMDDDANIQKTGNKYYEFKDGIISKETRKQIFGIDSYKHKNQDAPVKEDVAFEPKIEEEIQPIKMNHVETPENTLPPWMRGKHIETTPEIGGLDVDTFKRPSKGIQIKANFGEEISEDYPEQAPPKYVEPKKTEVRQAFRAHTPTSNYQLPPLTLLKKVERSADDKPEWLVEQVERINQTLIDHAVEGEVAQSKKGPTVTRHEISLEPGVPVKRITSLQDNLMMNLAAKTLRIEAPIPGKPFVGIEVPNKIADIVSFGNVVDTDEFLEDHKHPLKVALGEDIDGTNIYVDIAKMPHGLIAGGTGSGKSVCVNSILISLLLKNRPEDLKLILIDPKMVELTPYNDLPHLITPVITDPKMAATALNWVVDEMEDRYKKFAGTRSRDIGSFNENVKKGFIDEQKMPLILIVIDELADLMMVAAHDVENAIQRITQKARASGIHLLVATQRPTVDVIRGTIKSNIPTRIAFRVASFTDSTTILDGAGAEQLLGRGDMLLKEAERPIRLQGAYISNNEIDAVIDFIRQQTTPQYILKHEDLRHIVQAKDTIDDDLFAQVAEYVVSENSCSINGIQKEYNIGFNRAQKIATLLEQYGIVSPAQGTKAREVLIDMLSLREILEKLGL</sequence>
<dbReference type="Pfam" id="PF17854">
    <property type="entry name" value="FtsK_alpha"/>
    <property type="match status" value="1"/>
</dbReference>
<dbReference type="InterPro" id="IPR050206">
    <property type="entry name" value="FtsK/SpoIIIE/SftA"/>
</dbReference>
<accession>A0A553IJ18</accession>
<dbReference type="Pfam" id="PF01580">
    <property type="entry name" value="FtsK_SpoIIIE"/>
    <property type="match status" value="1"/>
</dbReference>
<dbReference type="Pfam" id="PF09397">
    <property type="entry name" value="FtsK_gamma"/>
    <property type="match status" value="1"/>
</dbReference>
<organism evidence="7 8">
    <name type="scientific">Acholeplasma laidlawii</name>
    <dbReference type="NCBI Taxonomy" id="2148"/>
    <lineage>
        <taxon>Bacteria</taxon>
        <taxon>Bacillati</taxon>
        <taxon>Mycoplasmatota</taxon>
        <taxon>Mollicutes</taxon>
        <taxon>Acholeplasmatales</taxon>
        <taxon>Acholeplasmataceae</taxon>
        <taxon>Acholeplasma</taxon>
    </lineage>
</organism>
<dbReference type="EMBL" id="VKID01000001">
    <property type="protein sequence ID" value="TRY00211.1"/>
    <property type="molecule type" value="Genomic_DNA"/>
</dbReference>
<dbReference type="SMART" id="SM00382">
    <property type="entry name" value="AAA"/>
    <property type="match status" value="1"/>
</dbReference>
<name>A0A553IJ18_ACHLA</name>
<dbReference type="Gene3D" id="3.40.50.300">
    <property type="entry name" value="P-loop containing nucleotide triphosphate hydrolases"/>
    <property type="match status" value="1"/>
</dbReference>
<keyword evidence="3 5" id="KW-0067">ATP-binding</keyword>
<feature type="domain" description="FtsK" evidence="6">
    <location>
        <begin position="357"/>
        <end position="549"/>
    </location>
</feature>
<protein>
    <submittedName>
        <fullName evidence="7">DNA translocase FtsK</fullName>
    </submittedName>
</protein>